<dbReference type="Pfam" id="PF03706">
    <property type="entry name" value="LPG_synthase_TM"/>
    <property type="match status" value="1"/>
</dbReference>
<dbReference type="AlphaFoldDB" id="A0A090QJP9"/>
<dbReference type="eggNOG" id="COG0392">
    <property type="taxonomic scope" value="Bacteria"/>
</dbReference>
<evidence type="ECO:0000256" key="5">
    <source>
        <dbReference type="ARBA" id="ARBA00023136"/>
    </source>
</evidence>
<reference evidence="7" key="1">
    <citation type="journal article" date="2014" name="Genome Announc.">
        <title>Draft Genome Sequences of Marine Flavobacterium Nonlabens Strains NR17, NR24, NR27, NR32, NR33, and Ara13.</title>
        <authorList>
            <person name="Nakanishi M."/>
            <person name="Meirelles P."/>
            <person name="Suzuki R."/>
            <person name="Takatani N."/>
            <person name="Mino S."/>
            <person name="Suda W."/>
            <person name="Oshima K."/>
            <person name="Hattori M."/>
            <person name="Ohkuma M."/>
            <person name="Hosokawa M."/>
            <person name="Miyashita K."/>
            <person name="Thompson F.L."/>
            <person name="Niwa A."/>
            <person name="Sawabe T."/>
            <person name="Sawabe T."/>
        </authorList>
    </citation>
    <scope>NUCLEOTIDE SEQUENCE [LARGE SCALE GENOMIC DNA]</scope>
    <source>
        <strain evidence="7">JCM 19294</strain>
    </source>
</reference>
<keyword evidence="4 6" id="KW-1133">Transmembrane helix</keyword>
<feature type="transmembrane region" description="Helical" evidence="6">
    <location>
        <begin position="285"/>
        <end position="308"/>
    </location>
</feature>
<feature type="transmembrane region" description="Helical" evidence="6">
    <location>
        <begin position="68"/>
        <end position="85"/>
    </location>
</feature>
<protein>
    <submittedName>
        <fullName evidence="7">Putative dolichol-P-glucose synthetase</fullName>
    </submittedName>
</protein>
<feature type="transmembrane region" description="Helical" evidence="6">
    <location>
        <begin position="261"/>
        <end position="279"/>
    </location>
</feature>
<feature type="transmembrane region" description="Helical" evidence="6">
    <location>
        <begin position="34"/>
        <end position="53"/>
    </location>
</feature>
<evidence type="ECO:0000256" key="1">
    <source>
        <dbReference type="ARBA" id="ARBA00004651"/>
    </source>
</evidence>
<dbReference type="NCBIfam" id="TIGR00374">
    <property type="entry name" value="flippase-like domain"/>
    <property type="match status" value="1"/>
</dbReference>
<dbReference type="PANTHER" id="PTHR39087">
    <property type="entry name" value="UPF0104 MEMBRANE PROTEIN MJ1595"/>
    <property type="match status" value="1"/>
</dbReference>
<dbReference type="InterPro" id="IPR022791">
    <property type="entry name" value="L-PG_synthase/AglD"/>
</dbReference>
<feature type="transmembrane region" description="Helical" evidence="6">
    <location>
        <begin position="117"/>
        <end position="138"/>
    </location>
</feature>
<dbReference type="EMBL" id="BBML01000001">
    <property type="protein sequence ID" value="GAK95771.1"/>
    <property type="molecule type" value="Genomic_DNA"/>
</dbReference>
<evidence type="ECO:0000256" key="3">
    <source>
        <dbReference type="ARBA" id="ARBA00022692"/>
    </source>
</evidence>
<keyword evidence="5 6" id="KW-0472">Membrane</keyword>
<dbReference type="Proteomes" id="UP000029221">
    <property type="component" value="Unassembled WGS sequence"/>
</dbReference>
<evidence type="ECO:0000256" key="6">
    <source>
        <dbReference type="SAM" id="Phobius"/>
    </source>
</evidence>
<keyword evidence="8" id="KW-1185">Reference proteome</keyword>
<feature type="transmembrane region" description="Helical" evidence="6">
    <location>
        <begin position="236"/>
        <end position="254"/>
    </location>
</feature>
<evidence type="ECO:0000313" key="8">
    <source>
        <dbReference type="Proteomes" id="UP000029221"/>
    </source>
</evidence>
<dbReference type="GO" id="GO:0005886">
    <property type="term" value="C:plasma membrane"/>
    <property type="evidence" value="ECO:0007669"/>
    <property type="project" value="UniProtKB-SubCell"/>
</dbReference>
<evidence type="ECO:0000313" key="7">
    <source>
        <dbReference type="EMBL" id="GAK95771.1"/>
    </source>
</evidence>
<proteinExistence type="predicted"/>
<keyword evidence="3 6" id="KW-0812">Transmembrane</keyword>
<sequence>MPLFIGAWLIYYSYNQFTNEQLEQIYAQIKGANYYYVIVGLILALLSHLSRAWRWNYMLSQFGKPPTFLTNITAIGIGYAMNIFIPRSGELSRAIVVNRNHGIPVNKAIGTIVAERVLDFGILLLITAIALLLSQDVFLEYFIGGFKSAFAKANSSQLFLYLAIVISVIILGIFLIKRLGLYRKVLDFLKGMKEGFSTIWTMKKKWLYLIHTFFIWSMYLAMFYVSVFAISYEGTFAVAAILAAFVAGSFAVAFTNGGFGAYPFLIAQVLLLFHVPETVGTSLGWILWLSQTALVLVYGLISFILLSLKK</sequence>
<accession>A0A090QJP9</accession>
<evidence type="ECO:0000256" key="2">
    <source>
        <dbReference type="ARBA" id="ARBA00022475"/>
    </source>
</evidence>
<comment type="subcellular location">
    <subcellularLocation>
        <location evidence="1">Cell membrane</location>
        <topology evidence="1">Multi-pass membrane protein</topology>
    </subcellularLocation>
</comment>
<name>A0A090QJP9_9FLAO</name>
<gene>
    <name evidence="7" type="ORF">JCM19294_2553</name>
</gene>
<dbReference type="STRING" id="319236.BST91_11910"/>
<feature type="transmembrane region" description="Helical" evidence="6">
    <location>
        <begin position="206"/>
        <end position="230"/>
    </location>
</feature>
<keyword evidence="2" id="KW-1003">Cell membrane</keyword>
<evidence type="ECO:0000256" key="4">
    <source>
        <dbReference type="ARBA" id="ARBA00022989"/>
    </source>
</evidence>
<feature type="transmembrane region" description="Helical" evidence="6">
    <location>
        <begin position="158"/>
        <end position="176"/>
    </location>
</feature>
<comment type="caution">
    <text evidence="7">The sequence shown here is derived from an EMBL/GenBank/DDBJ whole genome shotgun (WGS) entry which is preliminary data.</text>
</comment>
<organism evidence="7 8">
    <name type="scientific">Nonlabens tegetincola</name>
    <dbReference type="NCBI Taxonomy" id="323273"/>
    <lineage>
        <taxon>Bacteria</taxon>
        <taxon>Pseudomonadati</taxon>
        <taxon>Bacteroidota</taxon>
        <taxon>Flavobacteriia</taxon>
        <taxon>Flavobacteriales</taxon>
        <taxon>Flavobacteriaceae</taxon>
        <taxon>Nonlabens</taxon>
    </lineage>
</organism>
<dbReference type="PANTHER" id="PTHR39087:SF2">
    <property type="entry name" value="UPF0104 MEMBRANE PROTEIN MJ1595"/>
    <property type="match status" value="1"/>
</dbReference>